<evidence type="ECO:0000313" key="2">
    <source>
        <dbReference type="Proteomes" id="UP001597342"/>
    </source>
</evidence>
<proteinExistence type="predicted"/>
<dbReference type="EMBL" id="JBHUHU010000001">
    <property type="protein sequence ID" value="MFD2098309.1"/>
    <property type="molecule type" value="Genomic_DNA"/>
</dbReference>
<comment type="caution">
    <text evidence="1">The sequence shown here is derived from an EMBL/GenBank/DDBJ whole genome shotgun (WGS) entry which is preliminary data.</text>
</comment>
<name>A0ABW4XTV9_9FLAO</name>
<gene>
    <name evidence="1" type="ORF">ACFSJE_00895</name>
</gene>
<organism evidence="1 2">
    <name type="scientific">Flagellimonas iocasae</name>
    <dbReference type="NCBI Taxonomy" id="2055905"/>
    <lineage>
        <taxon>Bacteria</taxon>
        <taxon>Pseudomonadati</taxon>
        <taxon>Bacteroidota</taxon>
        <taxon>Flavobacteriia</taxon>
        <taxon>Flavobacteriales</taxon>
        <taxon>Flavobacteriaceae</taxon>
        <taxon>Flagellimonas</taxon>
    </lineage>
</organism>
<accession>A0ABW4XTV9</accession>
<dbReference type="PROSITE" id="PS51257">
    <property type="entry name" value="PROKAR_LIPOPROTEIN"/>
    <property type="match status" value="1"/>
</dbReference>
<dbReference type="Proteomes" id="UP001597342">
    <property type="component" value="Unassembled WGS sequence"/>
</dbReference>
<evidence type="ECO:0008006" key="3">
    <source>
        <dbReference type="Google" id="ProtNLM"/>
    </source>
</evidence>
<evidence type="ECO:0000313" key="1">
    <source>
        <dbReference type="EMBL" id="MFD2098309.1"/>
    </source>
</evidence>
<sequence length="114" mass="12999">MRIFTYIICILLFVSCDGEVEIPVTIIELDVNVNQELRYYLGNNPVEGGYTITKQPKAYSSSEILLDEELGGPTYFYLPKRDFKGLDIVEITLKTSTGNQDFNKELIVLRITVK</sequence>
<keyword evidence="2" id="KW-1185">Reference proteome</keyword>
<protein>
    <recommendedName>
        <fullName evidence="3">DUF4377 domain-containing protein</fullName>
    </recommendedName>
</protein>
<reference evidence="2" key="1">
    <citation type="journal article" date="2019" name="Int. J. Syst. Evol. Microbiol.">
        <title>The Global Catalogue of Microorganisms (GCM) 10K type strain sequencing project: providing services to taxonomists for standard genome sequencing and annotation.</title>
        <authorList>
            <consortium name="The Broad Institute Genomics Platform"/>
            <consortium name="The Broad Institute Genome Sequencing Center for Infectious Disease"/>
            <person name="Wu L."/>
            <person name="Ma J."/>
        </authorList>
    </citation>
    <scope>NUCLEOTIDE SEQUENCE [LARGE SCALE GENOMIC DNA]</scope>
    <source>
        <strain evidence="2">JCM 3389</strain>
    </source>
</reference>
<dbReference type="RefSeq" id="WP_379829092.1">
    <property type="nucleotide sequence ID" value="NZ_JBHUHU010000001.1"/>
</dbReference>